<reference evidence="2 3" key="1">
    <citation type="submission" date="2023-01" db="EMBL/GenBank/DDBJ databases">
        <title>Analysis of 21 Apiospora genomes using comparative genomics revels a genus with tremendous synthesis potential of carbohydrate active enzymes and secondary metabolites.</title>
        <authorList>
            <person name="Sorensen T."/>
        </authorList>
    </citation>
    <scope>NUCLEOTIDE SEQUENCE [LARGE SCALE GENOMIC DNA]</scope>
    <source>
        <strain evidence="2 3">CBS 33761</strain>
    </source>
</reference>
<organism evidence="2 3">
    <name type="scientific">Apiospora rasikravindrae</name>
    <dbReference type="NCBI Taxonomy" id="990691"/>
    <lineage>
        <taxon>Eukaryota</taxon>
        <taxon>Fungi</taxon>
        <taxon>Dikarya</taxon>
        <taxon>Ascomycota</taxon>
        <taxon>Pezizomycotina</taxon>
        <taxon>Sordariomycetes</taxon>
        <taxon>Xylariomycetidae</taxon>
        <taxon>Amphisphaeriales</taxon>
        <taxon>Apiosporaceae</taxon>
        <taxon>Apiospora</taxon>
    </lineage>
</organism>
<proteinExistence type="predicted"/>
<keyword evidence="3" id="KW-1185">Reference proteome</keyword>
<evidence type="ECO:0000313" key="3">
    <source>
        <dbReference type="Proteomes" id="UP001444661"/>
    </source>
</evidence>
<dbReference type="EMBL" id="JAQQWK010000010">
    <property type="protein sequence ID" value="KAK8029630.1"/>
    <property type="molecule type" value="Genomic_DNA"/>
</dbReference>
<name>A0ABR1SCP3_9PEZI</name>
<gene>
    <name evidence="2" type="ORF">PG993_010921</name>
</gene>
<accession>A0ABR1SCP3</accession>
<sequence>MAPRKDKKTEKKKEEKEEPLATIAYTERGFTGELLNDGRTVVCHMLARADKQRSGAELCLSYLTNEPEHIRSHINGEHNEKSARYRATKKNPDDPFVCPCDGKPHDNWVNYLSHLRRKHDFKGVSRAIREAGGAEIDEKTNRVIGPRRLVDKAASETVEQENEGGEEEEEDDGYEEFFTIPFPPITVQRALNTRTMTTRMAILARQGLPVASSRRLLKRME</sequence>
<protein>
    <submittedName>
        <fullName evidence="2">Uncharacterized protein</fullName>
    </submittedName>
</protein>
<feature type="region of interest" description="Disordered" evidence="1">
    <location>
        <begin position="152"/>
        <end position="174"/>
    </location>
</feature>
<evidence type="ECO:0000313" key="2">
    <source>
        <dbReference type="EMBL" id="KAK8029630.1"/>
    </source>
</evidence>
<evidence type="ECO:0000256" key="1">
    <source>
        <dbReference type="SAM" id="MobiDB-lite"/>
    </source>
</evidence>
<comment type="caution">
    <text evidence="2">The sequence shown here is derived from an EMBL/GenBank/DDBJ whole genome shotgun (WGS) entry which is preliminary data.</text>
</comment>
<dbReference type="Proteomes" id="UP001444661">
    <property type="component" value="Unassembled WGS sequence"/>
</dbReference>
<feature type="compositionally biased region" description="Acidic residues" evidence="1">
    <location>
        <begin position="158"/>
        <end position="174"/>
    </location>
</feature>